<organism evidence="5 6">
    <name type="scientific">Corynebacterium phocae</name>
    <dbReference type="NCBI Taxonomy" id="161895"/>
    <lineage>
        <taxon>Bacteria</taxon>
        <taxon>Bacillati</taxon>
        <taxon>Actinomycetota</taxon>
        <taxon>Actinomycetes</taxon>
        <taxon>Mycobacteriales</taxon>
        <taxon>Corynebacteriaceae</taxon>
        <taxon>Corynebacterium</taxon>
    </lineage>
</organism>
<evidence type="ECO:0000256" key="2">
    <source>
        <dbReference type="SAM" id="MobiDB-lite"/>
    </source>
</evidence>
<keyword evidence="3" id="KW-1133">Transmembrane helix</keyword>
<dbReference type="InterPro" id="IPR050922">
    <property type="entry name" value="LytR/CpsA/Psr_CW_biosynth"/>
</dbReference>
<evidence type="ECO:0000259" key="4">
    <source>
        <dbReference type="Pfam" id="PF03816"/>
    </source>
</evidence>
<dbReference type="Pfam" id="PF03816">
    <property type="entry name" value="LytR_cpsA_psr"/>
    <property type="match status" value="1"/>
</dbReference>
<evidence type="ECO:0000256" key="1">
    <source>
        <dbReference type="ARBA" id="ARBA00006068"/>
    </source>
</evidence>
<dbReference type="RefSeq" id="WP_075736029.1">
    <property type="nucleotide sequence ID" value="NZ_CP009249.1"/>
</dbReference>
<reference evidence="5 6" key="1">
    <citation type="submission" date="2014-08" db="EMBL/GenBank/DDBJ databases">
        <title>Complete genome sequence of Corynebacterium phocae M408/89/1(T)(=DSM 44612(T)), isolated from the common seal (Phoca vitulina).</title>
        <authorList>
            <person name="Ruckert C."/>
            <person name="Albersmeier A."/>
            <person name="Winkler A."/>
            <person name="Kalinowski J."/>
        </authorList>
    </citation>
    <scope>NUCLEOTIDE SEQUENCE [LARGE SCALE GENOMIC DNA]</scope>
    <source>
        <strain evidence="5 6">M408/89/1</strain>
    </source>
</reference>
<feature type="compositionally biased region" description="Low complexity" evidence="2">
    <location>
        <begin position="76"/>
        <end position="92"/>
    </location>
</feature>
<evidence type="ECO:0000313" key="5">
    <source>
        <dbReference type="EMBL" id="APT93439.1"/>
    </source>
</evidence>
<dbReference type="PANTHER" id="PTHR33392">
    <property type="entry name" value="POLYISOPRENYL-TEICHOIC ACID--PEPTIDOGLYCAN TEICHOIC ACID TRANSFERASE TAGU"/>
    <property type="match status" value="1"/>
</dbReference>
<comment type="similarity">
    <text evidence="1">Belongs to the LytR/CpsA/Psr (LCP) family.</text>
</comment>
<feature type="transmembrane region" description="Helical" evidence="3">
    <location>
        <begin position="162"/>
        <end position="187"/>
    </location>
</feature>
<dbReference type="EMBL" id="CP009249">
    <property type="protein sequence ID" value="APT93439.1"/>
    <property type="molecule type" value="Genomic_DNA"/>
</dbReference>
<dbReference type="InterPro" id="IPR004474">
    <property type="entry name" value="LytR_CpsA_psr"/>
</dbReference>
<feature type="compositionally biased region" description="Basic and acidic residues" evidence="2">
    <location>
        <begin position="1"/>
        <end position="12"/>
    </location>
</feature>
<dbReference type="STRING" id="161895.CPHO_11660"/>
<feature type="compositionally biased region" description="Pro residues" evidence="2">
    <location>
        <begin position="50"/>
        <end position="75"/>
    </location>
</feature>
<evidence type="ECO:0000256" key="3">
    <source>
        <dbReference type="SAM" id="Phobius"/>
    </source>
</evidence>
<name>A0A1L7D5M3_9CORY</name>
<dbReference type="Proteomes" id="UP000185491">
    <property type="component" value="Chromosome"/>
</dbReference>
<dbReference type="AlphaFoldDB" id="A0A1L7D5M3"/>
<feature type="region of interest" description="Disordered" evidence="2">
    <location>
        <begin position="1"/>
        <end position="156"/>
    </location>
</feature>
<keyword evidence="3" id="KW-0812">Transmembrane</keyword>
<evidence type="ECO:0000313" key="6">
    <source>
        <dbReference type="Proteomes" id="UP000185491"/>
    </source>
</evidence>
<feature type="compositionally biased region" description="Low complexity" evidence="2">
    <location>
        <begin position="131"/>
        <end position="140"/>
    </location>
</feature>
<accession>A0A1L7D5M3</accession>
<proteinExistence type="inferred from homology"/>
<dbReference type="OrthoDB" id="9782542at2"/>
<protein>
    <submittedName>
        <fullName evidence="5">LytR family transcriptional regulator</fullName>
    </submittedName>
</protein>
<feature type="compositionally biased region" description="Low complexity" evidence="2">
    <location>
        <begin position="101"/>
        <end position="124"/>
    </location>
</feature>
<dbReference type="Gene3D" id="3.40.630.190">
    <property type="entry name" value="LCP protein"/>
    <property type="match status" value="1"/>
</dbReference>
<gene>
    <name evidence="5" type="ORF">CPHO_11660</name>
</gene>
<keyword evidence="6" id="KW-1185">Reference proteome</keyword>
<feature type="domain" description="Cell envelope-related transcriptional attenuator" evidence="4">
    <location>
        <begin position="239"/>
        <end position="380"/>
    </location>
</feature>
<sequence length="460" mass="49407">MNGNEADPRRAGQDYVLGPDGKPLTDRYGRPIRRRPAAGVPLSPPQAGRPSPPRPRTPRQQPPRQQPPRQQPPGQQPSGQQPPRQAGPPSQGYQPRTPGWQSQGQQQQGYQPRANYQQQPAAPRGYPPQPGYQQPPAAAHATRHAQPVVAGGHRRAKRSNPIATGLGCTGVAILALIVALVLMTLWADTKLTRNDALDYPHVANTPGTNWLLVGSDSRQGLTEEQQLALGTGGDVGAGRTDTIMLLHIPRKGSATLVSIPRDSYVDIPGFGMDKINAAFAFGGAPLLGQTIEQWSGLRIDRYAEIGMGGLANVVDSIGGVDLCVQEPIQDPLAGIDLQAGCQTLQGHDALGYARTRATALGDLDRVARQRELFTALREKIFSFGTLGNPFRLFSLIDHTASSFVVGNGDHVWNLVRVATAMGDDVKKVTVPVDGFADTEVGNVVLWNDAETAALWDSLKR</sequence>
<dbReference type="PANTHER" id="PTHR33392:SF6">
    <property type="entry name" value="POLYISOPRENYL-TEICHOIC ACID--PEPTIDOGLYCAN TEICHOIC ACID TRANSFERASE TAGU"/>
    <property type="match status" value="1"/>
</dbReference>
<keyword evidence="3" id="KW-0472">Membrane</keyword>
<dbReference type="KEGG" id="cpho:CPHO_11660"/>
<dbReference type="NCBIfam" id="TIGR00350">
    <property type="entry name" value="lytR_cpsA_psr"/>
    <property type="match status" value="1"/>
</dbReference>